<protein>
    <recommendedName>
        <fullName evidence="2">DUF5703 domain-containing protein</fullName>
    </recommendedName>
</protein>
<accession>A0A7J6U9J1</accession>
<sequence>MSVVVLAAAILSSSILLSTISIPPPTVTWEGLSPEDNATTYVNSMPIGNGGLAANVFVDNKNTTGPVLIGLLIADQRSWNEAGEFVKVGKVTLDIAPTPWTSGPNTSFKQVLHAGTGTVRLEIGNGSSMTTIEAFVDALEDVIVLNVASSTAINVTVTTELLRSKAFQVRPLFHCRPYNVSADFYVNDSATGDLLGWAHANTQSDYITSVLKALNLESLEGVIEDRVANRSTVAIWRFGRFMVPAGSSGALKTVEAARNFSMVIGVATSEQGFGPAFQEARQLANEYNTSTAMSMHKGWWSEFWNRSWIEVTGPNASEVNEKSALHRYLQAIQARQPFPIKFNGMLFTAQRDRPDYNKWGGLNWWQNARMPFYSMFASGDSDMVDAALFQAFLSTLEYAEMKTKVYYPNMTGPVA</sequence>
<proteinExistence type="predicted"/>
<evidence type="ECO:0000259" key="2">
    <source>
        <dbReference type="Pfam" id="PF18961"/>
    </source>
</evidence>
<dbReference type="AlphaFoldDB" id="A0A7J6U9J1"/>
<dbReference type="EMBL" id="JABANM010001518">
    <property type="protein sequence ID" value="KAF4754145.1"/>
    <property type="molecule type" value="Genomic_DNA"/>
</dbReference>
<feature type="chain" id="PRO_5029614869" description="DUF5703 domain-containing protein" evidence="1">
    <location>
        <begin position="22"/>
        <end position="415"/>
    </location>
</feature>
<dbReference type="Pfam" id="PF18961">
    <property type="entry name" value="DUF5703_N"/>
    <property type="match status" value="1"/>
</dbReference>
<feature type="signal peptide" evidence="1">
    <location>
        <begin position="1"/>
        <end position="21"/>
    </location>
</feature>
<dbReference type="InterPro" id="IPR043757">
    <property type="entry name" value="DUF5703_N"/>
</dbReference>
<comment type="caution">
    <text evidence="3">The sequence shown here is derived from an EMBL/GenBank/DDBJ whole genome shotgun (WGS) entry which is preliminary data.</text>
</comment>
<evidence type="ECO:0000256" key="1">
    <source>
        <dbReference type="SAM" id="SignalP"/>
    </source>
</evidence>
<dbReference type="Gene3D" id="2.70.98.50">
    <property type="entry name" value="putative glycoside hydrolase family protein from bacillus halodurans"/>
    <property type="match status" value="1"/>
</dbReference>
<name>A0A7J6U9J1_PEROL</name>
<organism evidence="3 4">
    <name type="scientific">Perkinsus olseni</name>
    <name type="common">Perkinsus atlanticus</name>
    <dbReference type="NCBI Taxonomy" id="32597"/>
    <lineage>
        <taxon>Eukaryota</taxon>
        <taxon>Sar</taxon>
        <taxon>Alveolata</taxon>
        <taxon>Perkinsozoa</taxon>
        <taxon>Perkinsea</taxon>
        <taxon>Perkinsida</taxon>
        <taxon>Perkinsidae</taxon>
        <taxon>Perkinsus</taxon>
    </lineage>
</organism>
<reference evidence="3 4" key="1">
    <citation type="submission" date="2020-04" db="EMBL/GenBank/DDBJ databases">
        <title>Perkinsus olseni comparative genomics.</title>
        <authorList>
            <person name="Bogema D.R."/>
        </authorList>
    </citation>
    <scope>NUCLEOTIDE SEQUENCE [LARGE SCALE GENOMIC DNA]</scope>
    <source>
        <strain evidence="3">ATCC PRA-205</strain>
    </source>
</reference>
<gene>
    <name evidence="3" type="ORF">FOZ62_007189</name>
</gene>
<feature type="non-terminal residue" evidence="3">
    <location>
        <position position="1"/>
    </location>
</feature>
<feature type="domain" description="DUF5703" evidence="2">
    <location>
        <begin position="41"/>
        <end position="309"/>
    </location>
</feature>
<evidence type="ECO:0000313" key="4">
    <source>
        <dbReference type="Proteomes" id="UP000574390"/>
    </source>
</evidence>
<dbReference type="Proteomes" id="UP000574390">
    <property type="component" value="Unassembled WGS sequence"/>
</dbReference>
<keyword evidence="1" id="KW-0732">Signal</keyword>
<evidence type="ECO:0000313" key="3">
    <source>
        <dbReference type="EMBL" id="KAF4754145.1"/>
    </source>
</evidence>